<feature type="chain" id="PRO_5046742231" evidence="2">
    <location>
        <begin position="30"/>
        <end position="1164"/>
    </location>
</feature>
<dbReference type="EMBL" id="JAOEGN010000001">
    <property type="protein sequence ID" value="MCU0104119.1"/>
    <property type="molecule type" value="Genomic_DNA"/>
</dbReference>
<gene>
    <name evidence="3" type="ORF">N7603_00395</name>
</gene>
<proteinExistence type="predicted"/>
<protein>
    <submittedName>
        <fullName evidence="3">InlB B-repeat-containing protein</fullName>
    </submittedName>
</protein>
<organism evidence="3 4">
    <name type="scientific">Paracholeplasma vituli</name>
    <dbReference type="NCBI Taxonomy" id="69473"/>
    <lineage>
        <taxon>Bacteria</taxon>
        <taxon>Bacillati</taxon>
        <taxon>Mycoplasmatota</taxon>
        <taxon>Mollicutes</taxon>
        <taxon>Acholeplasmatales</taxon>
        <taxon>Acholeplasmataceae</taxon>
        <taxon>Paracholeplasma</taxon>
    </lineage>
</organism>
<dbReference type="RefSeq" id="WP_262095331.1">
    <property type="nucleotide sequence ID" value="NZ_JAOEGN010000001.1"/>
</dbReference>
<evidence type="ECO:0000256" key="2">
    <source>
        <dbReference type="SAM" id="SignalP"/>
    </source>
</evidence>
<reference evidence="4" key="1">
    <citation type="submission" date="2023-07" db="EMBL/GenBank/DDBJ databases">
        <title>Novel Mycoplasma species identified in domestic and wild animals.</title>
        <authorList>
            <person name="Volokhov D.V."/>
            <person name="Furtak V.A."/>
            <person name="Zagorodnyaya T.A."/>
        </authorList>
    </citation>
    <scope>NUCLEOTIDE SEQUENCE [LARGE SCALE GENOMIC DNA]</scope>
    <source>
        <strain evidence="4">92-19</strain>
    </source>
</reference>
<evidence type="ECO:0000313" key="3">
    <source>
        <dbReference type="EMBL" id="MCU0104119.1"/>
    </source>
</evidence>
<comment type="caution">
    <text evidence="3">The sequence shown here is derived from an EMBL/GenBank/DDBJ whole genome shotgun (WGS) entry which is preliminary data.</text>
</comment>
<dbReference type="Proteomes" id="UP001209076">
    <property type="component" value="Unassembled WGS sequence"/>
</dbReference>
<sequence length="1164" mass="128297">MRKFRLMLSAAIMLLAVVAFIKSPTQLSAAADANTGVIVSAEVPAWAKGKESFIQQQFVDAYESSGLTKPSVGTVKVISLDKARHGLYQTFGDSEAALEGAIFFNEVEGKPIVVKDLAVIAKLNELNTITPGVLLAVTEVSGEKYIVSDLAVVKVSDSSNHTFNVGVGTTLDAFMGAGASFTAEAVKNDFAKAYKWSENFVASLGLPTSEVAMANYNPLAFTAESGEIAEPRVNVAKKLYKQSFENGYIMMGSHAGRPQYGAAPITKAMYDLVVALTGNADFSLTGAPTSIQYDFEGVLYQNFEYGLVKVEAGVATFSEQLAVDSVGTIMNFRVGAPREFINYHWGTTNRDVYMTGWERIRITENIRDVVGQMIRDDRAPYKTSVDDPFGNTRIHALTFRADDVGVWHIMKDGTGQNIGWGNVFITQGYWYNDAFEIAPEFNQPALGERVALGRPSDIRRTLYNATYQLFEKGIVYTSNLRDVNNNLIKEFKAGAEFTTWLNGETVEQALVTHGIANANHTVTFIDWDDTVLGTVSVPHGTAATAPVTPTRAEYDFNGWDGDITNVTNALTVRATYVIARGVPEVGTYKFINFDVAENSGNFWYENEDNKISITDAHLYNAFRSGKDNMAEAIEVSGFPIFADSVNLITTKYHFQIDSLDPTKINVLPKTIGQLGDDVTSLKNVTSNIALDATKKLIIQDSFGDAFVFARDRGGHDLGLPVGDAVIVRLYPNPSITTEWIDVIVQEFEHGKIMQEVYDNAAYPIYGDMLTIWERANAEGAPGGDGFEGLGTPTSREFTHEGSTYQNFKYGYMKVTEEVVEITYSESVQLDFKGREIDKRAGRTESRSNIAKGNHVDFEHEVLRVYEAYMNYFTAKVDEGFMFNHAIEWVHEWNGNGLTQGYNPSKSTASVWGQSNFTVVLMQTPYSPVVLVKDEMLQQYALLNGNITFGFPVADSFKVNVDVTYEGQAKTLEVTYQNFTAGYIRSYITGDVIVYEYFRDAQITEDNKHMVEGVEQALPEWNLDGFEELPTIDKAELQAKLTQLKTERAKVVELVGDIKDKPSTQLYASKALLAEVDAKIAAVEAMLLREDLTAEEITTELVALDATITKLKNQSQAGQKTTTGETPSENEGLSTGAVVGIVSGSVVTLAVVIFLVFKFVLKKKF</sequence>
<keyword evidence="1" id="KW-1133">Transmembrane helix</keyword>
<evidence type="ECO:0000313" key="4">
    <source>
        <dbReference type="Proteomes" id="UP001209076"/>
    </source>
</evidence>
<keyword evidence="1" id="KW-0812">Transmembrane</keyword>
<dbReference type="InterPro" id="IPR042229">
    <property type="entry name" value="Listeria/Bacterioides_rpt_sf"/>
</dbReference>
<feature type="signal peptide" evidence="2">
    <location>
        <begin position="1"/>
        <end position="29"/>
    </location>
</feature>
<dbReference type="Gene3D" id="2.60.40.4270">
    <property type="entry name" value="Listeria-Bacteroides repeat domain"/>
    <property type="match status" value="1"/>
</dbReference>
<evidence type="ECO:0000256" key="1">
    <source>
        <dbReference type="SAM" id="Phobius"/>
    </source>
</evidence>
<name>A0ABT2PUV7_9MOLU</name>
<feature type="transmembrane region" description="Helical" evidence="1">
    <location>
        <begin position="1136"/>
        <end position="1160"/>
    </location>
</feature>
<keyword evidence="4" id="KW-1185">Reference proteome</keyword>
<keyword evidence="1" id="KW-0472">Membrane</keyword>
<keyword evidence="2" id="KW-0732">Signal</keyword>
<accession>A0ABT2PUV7</accession>